<dbReference type="KEGG" id="suly:ABM428_14640"/>
<dbReference type="EMBL" id="CP159194">
    <property type="protein sequence ID" value="XCF11878.1"/>
    <property type="molecule type" value="Genomic_DNA"/>
</dbReference>
<reference evidence="2" key="2">
    <citation type="submission" date="2024-06" db="EMBL/GenBank/DDBJ databases">
        <authorList>
            <person name="Deng Y."/>
        </authorList>
    </citation>
    <scope>NUCLEOTIDE SEQUENCE</scope>
    <source>
        <strain evidence="2">TCYB15</strain>
        <plasmid evidence="2">pZYJ01</plasmid>
    </source>
</reference>
<gene>
    <name evidence="2" type="ORF">ABM428_14640</name>
</gene>
<proteinExistence type="predicted"/>
<reference evidence="2" key="1">
    <citation type="journal article" date="2020" name="Int. J. Syst. Evol. Microbiol.">
        <title>Notification of changes in taxonomic opinion previously published outside the IJSEM.</title>
        <authorList>
            <person name="Oren A."/>
            <person name="Garrity G."/>
        </authorList>
    </citation>
    <scope>NUCLEOTIDE SEQUENCE</scope>
    <source>
        <strain evidence="2">TCYB15</strain>
    </source>
</reference>
<feature type="compositionally biased region" description="Basic and acidic residues" evidence="1">
    <location>
        <begin position="100"/>
        <end position="109"/>
    </location>
</feature>
<evidence type="ECO:0000313" key="2">
    <source>
        <dbReference type="EMBL" id="XCF11878.1"/>
    </source>
</evidence>
<feature type="region of interest" description="Disordered" evidence="1">
    <location>
        <begin position="86"/>
        <end position="123"/>
    </location>
</feature>
<geneLocation type="plasmid" evidence="2">
    <name>pZYJ01</name>
</geneLocation>
<organism evidence="2">
    <name type="scientific">Sulfitobacter sp. TCYB15</name>
    <dbReference type="NCBI Taxonomy" id="3229275"/>
    <lineage>
        <taxon>Bacteria</taxon>
        <taxon>Pseudomonadati</taxon>
        <taxon>Pseudomonadota</taxon>
        <taxon>Alphaproteobacteria</taxon>
        <taxon>Rhodobacterales</taxon>
        <taxon>Roseobacteraceae</taxon>
        <taxon>Sulfitobacter</taxon>
    </lineage>
</organism>
<sequence>MAIDKEMFTKQLAQSIARTSGGILGHAQQHPAGRGVSAESKARAGWRDEMSDESRELVEEVVHTGVFGVLAVLDYIRFLENGEEKGSFIPSSAAPSGEQTRIKSDRGETQHNLYNCFSRDAKK</sequence>
<protein>
    <submittedName>
        <fullName evidence="2">Uncharacterized protein</fullName>
    </submittedName>
</protein>
<name>A0AAU8C804_9RHOB</name>
<evidence type="ECO:0000256" key="1">
    <source>
        <dbReference type="SAM" id="MobiDB-lite"/>
    </source>
</evidence>
<dbReference type="RefSeq" id="WP_353628491.1">
    <property type="nucleotide sequence ID" value="NZ_CP159194.1"/>
</dbReference>
<keyword evidence="2" id="KW-0614">Plasmid</keyword>
<feature type="compositionally biased region" description="Polar residues" evidence="1">
    <location>
        <begin position="89"/>
        <end position="99"/>
    </location>
</feature>
<dbReference type="AlphaFoldDB" id="A0AAU8C804"/>
<accession>A0AAU8C804</accession>
<feature type="region of interest" description="Disordered" evidence="1">
    <location>
        <begin position="24"/>
        <end position="48"/>
    </location>
</feature>